<dbReference type="Proteomes" id="UP000002770">
    <property type="component" value="Unassembled WGS sequence"/>
</dbReference>
<keyword evidence="4" id="KW-0285">Flavoprotein</keyword>
<dbReference type="InterPro" id="IPR002938">
    <property type="entry name" value="FAD-bd"/>
</dbReference>
<reference evidence="9 10" key="1">
    <citation type="journal article" date="2011" name="BMC Genomics">
        <title>Insight into cross-talk between intra-amoebal pathogens.</title>
        <authorList>
            <person name="Gimenez G."/>
            <person name="Bertelli C."/>
            <person name="Moliner C."/>
            <person name="Robert C."/>
            <person name="Raoult D."/>
            <person name="Fournier P.E."/>
            <person name="Greub G."/>
        </authorList>
    </citation>
    <scope>NUCLEOTIDE SEQUENCE [LARGE SCALE GENOMIC DNA]</scope>
    <source>
        <strain evidence="9 10">LLAP12</strain>
    </source>
</reference>
<dbReference type="RefSeq" id="WP_006870951.1">
    <property type="nucleotide sequence ID" value="NZ_JH413822.1"/>
</dbReference>
<evidence type="ECO:0000256" key="7">
    <source>
        <dbReference type="ARBA" id="ARBA00023033"/>
    </source>
</evidence>
<dbReference type="InParanoid" id="G9EP46"/>
<dbReference type="PANTHER" id="PTHR43876">
    <property type="entry name" value="UBIQUINONE BIOSYNTHESIS MONOOXYGENASE COQ6, MITOCHONDRIAL"/>
    <property type="match status" value="1"/>
</dbReference>
<name>G9EP46_9GAMM</name>
<dbReference type="NCBIfam" id="TIGR01988">
    <property type="entry name" value="Ubi-OHases"/>
    <property type="match status" value="1"/>
</dbReference>
<keyword evidence="10" id="KW-1185">Reference proteome</keyword>
<comment type="cofactor">
    <cofactor evidence="1">
        <name>FAD</name>
        <dbReference type="ChEBI" id="CHEBI:57692"/>
    </cofactor>
</comment>
<sequence>MKNYDVIIVGGGPVGLCFAASVAKLGLQVVVIEQQSQERLALPTRDGRDIAITHLSKKILTELGVWQHIPIDMVSEIKQAKVLNGSSSYALDFHAKDAEQENLAYIVSNHLIRKAAFQNTTKYSNISLINNVTAIDAYSTDKSAFLTLSNGEKITGQLLVAADSRFSTIREKMGISSAMTNFEKHIIVCQMESEINHNNIAHECFHYGYTLAILPLCNNKCSVVLTISPHKARLFMNMDAAKFHTEIEKLSFFKYGKMRLVGARYCYPLISVYANQFVGKCFALVGDAAVGMHPVTAHGFNFGVQGQCNLSNKIKIALKSNSFIGLQATLARYEREHRQLTKLVYITTNSIATLFTNDSPIIRVVRNVFLKLANNAFPLKRLILSKLTESDH</sequence>
<dbReference type="GO" id="GO:0004497">
    <property type="term" value="F:monooxygenase activity"/>
    <property type="evidence" value="ECO:0007669"/>
    <property type="project" value="UniProtKB-KW"/>
</dbReference>
<dbReference type="InterPro" id="IPR010971">
    <property type="entry name" value="UbiH/COQ6"/>
</dbReference>
<evidence type="ECO:0000256" key="3">
    <source>
        <dbReference type="ARBA" id="ARBA00005349"/>
    </source>
</evidence>
<dbReference type="InterPro" id="IPR051205">
    <property type="entry name" value="UbiH/COQ6_monooxygenase"/>
</dbReference>
<evidence type="ECO:0000256" key="4">
    <source>
        <dbReference type="ARBA" id="ARBA00022630"/>
    </source>
</evidence>
<evidence type="ECO:0000256" key="5">
    <source>
        <dbReference type="ARBA" id="ARBA00022827"/>
    </source>
</evidence>
<evidence type="ECO:0000259" key="8">
    <source>
        <dbReference type="Pfam" id="PF01494"/>
    </source>
</evidence>
<dbReference type="Pfam" id="PF01494">
    <property type="entry name" value="FAD_binding_3"/>
    <property type="match status" value="1"/>
</dbReference>
<organism evidence="9 10">
    <name type="scientific">Legionella drancourtii LLAP12</name>
    <dbReference type="NCBI Taxonomy" id="658187"/>
    <lineage>
        <taxon>Bacteria</taxon>
        <taxon>Pseudomonadati</taxon>
        <taxon>Pseudomonadota</taxon>
        <taxon>Gammaproteobacteria</taxon>
        <taxon>Legionellales</taxon>
        <taxon>Legionellaceae</taxon>
        <taxon>Legionella</taxon>
    </lineage>
</organism>
<dbReference type="Gene3D" id="3.50.50.60">
    <property type="entry name" value="FAD/NAD(P)-binding domain"/>
    <property type="match status" value="2"/>
</dbReference>
<proteinExistence type="inferred from homology"/>
<dbReference type="GO" id="GO:0006744">
    <property type="term" value="P:ubiquinone biosynthetic process"/>
    <property type="evidence" value="ECO:0007669"/>
    <property type="project" value="UniProtKB-UniPathway"/>
</dbReference>
<dbReference type="HOGENOM" id="CLU_009665_8_1_6"/>
<dbReference type="InterPro" id="IPR036188">
    <property type="entry name" value="FAD/NAD-bd_sf"/>
</dbReference>
<dbReference type="eggNOG" id="COG0654">
    <property type="taxonomic scope" value="Bacteria"/>
</dbReference>
<dbReference type="EMBL" id="JH413822">
    <property type="protein sequence ID" value="EHL30881.1"/>
    <property type="molecule type" value="Genomic_DNA"/>
</dbReference>
<accession>G9EP46</accession>
<dbReference type="PANTHER" id="PTHR43876:SF25">
    <property type="entry name" value="MONOOXYGENASE NMA2164"/>
    <property type="match status" value="1"/>
</dbReference>
<dbReference type="STRING" id="658187.LDG_7027"/>
<protein>
    <recommendedName>
        <fullName evidence="8">FAD-binding domain-containing protein</fullName>
    </recommendedName>
</protein>
<dbReference type="GO" id="GO:0016705">
    <property type="term" value="F:oxidoreductase activity, acting on paired donors, with incorporation or reduction of molecular oxygen"/>
    <property type="evidence" value="ECO:0007669"/>
    <property type="project" value="InterPro"/>
</dbReference>
<evidence type="ECO:0000313" key="9">
    <source>
        <dbReference type="EMBL" id="EHL30881.1"/>
    </source>
</evidence>
<dbReference type="PRINTS" id="PR00420">
    <property type="entry name" value="RNGMNOXGNASE"/>
</dbReference>
<keyword evidence="7" id="KW-0503">Monooxygenase</keyword>
<evidence type="ECO:0000256" key="6">
    <source>
        <dbReference type="ARBA" id="ARBA00023002"/>
    </source>
</evidence>
<dbReference type="OrthoDB" id="8672648at2"/>
<dbReference type="GO" id="GO:0071949">
    <property type="term" value="F:FAD binding"/>
    <property type="evidence" value="ECO:0007669"/>
    <property type="project" value="InterPro"/>
</dbReference>
<evidence type="ECO:0000313" key="10">
    <source>
        <dbReference type="Proteomes" id="UP000002770"/>
    </source>
</evidence>
<evidence type="ECO:0000256" key="2">
    <source>
        <dbReference type="ARBA" id="ARBA00004749"/>
    </source>
</evidence>
<feature type="domain" description="FAD-binding" evidence="8">
    <location>
        <begin position="4"/>
        <end position="341"/>
    </location>
</feature>
<dbReference type="SUPFAM" id="SSF51905">
    <property type="entry name" value="FAD/NAD(P)-binding domain"/>
    <property type="match status" value="1"/>
</dbReference>
<dbReference type="AlphaFoldDB" id="G9EP46"/>
<comment type="pathway">
    <text evidence="2">Cofactor biosynthesis; ubiquinone biosynthesis.</text>
</comment>
<keyword evidence="5" id="KW-0274">FAD</keyword>
<gene>
    <name evidence="9" type="ORF">LDG_7027</name>
</gene>
<keyword evidence="6" id="KW-0560">Oxidoreductase</keyword>
<comment type="similarity">
    <text evidence="3">Belongs to the UbiH/COQ6 family.</text>
</comment>
<dbReference type="NCBIfam" id="NF006593">
    <property type="entry name" value="PRK09126.1"/>
    <property type="match status" value="1"/>
</dbReference>
<dbReference type="UniPathway" id="UPA00232"/>
<evidence type="ECO:0000256" key="1">
    <source>
        <dbReference type="ARBA" id="ARBA00001974"/>
    </source>
</evidence>